<protein>
    <submittedName>
        <fullName evidence="2">Uncharacterized protein</fullName>
    </submittedName>
</protein>
<dbReference type="AlphaFoldDB" id="K5Y2X7"/>
<evidence type="ECO:0000256" key="1">
    <source>
        <dbReference type="SAM" id="SignalP"/>
    </source>
</evidence>
<accession>K5Y2X7</accession>
<sequence length="74" mass="7768">MSWILIPEHQMYSLKLFIAAALALAVQASATPPAVTCATVLCAGTAPHCCDGPKGPRCVILAEGQTCSNVYDNY</sequence>
<name>K5Y2X7_AGABU</name>
<evidence type="ECO:0000313" key="2">
    <source>
        <dbReference type="EMBL" id="EKM82255.1"/>
    </source>
</evidence>
<dbReference type="OMA" id="KGPRCVI"/>
<keyword evidence="3" id="KW-1185">Reference proteome</keyword>
<dbReference type="KEGG" id="abp:AGABI1DRAFT126584"/>
<dbReference type="GeneID" id="18826535"/>
<evidence type="ECO:0000313" key="3">
    <source>
        <dbReference type="Proteomes" id="UP000008493"/>
    </source>
</evidence>
<dbReference type="InParanoid" id="K5Y2X7"/>
<dbReference type="HOGENOM" id="CLU_2687219_0_0_1"/>
<proteinExistence type="predicted"/>
<organism evidence="2 3">
    <name type="scientific">Agaricus bisporus var. burnettii (strain JB137-S8 / ATCC MYA-4627 / FGSC 10392)</name>
    <name type="common">White button mushroom</name>
    <dbReference type="NCBI Taxonomy" id="597362"/>
    <lineage>
        <taxon>Eukaryota</taxon>
        <taxon>Fungi</taxon>
        <taxon>Dikarya</taxon>
        <taxon>Basidiomycota</taxon>
        <taxon>Agaricomycotina</taxon>
        <taxon>Agaricomycetes</taxon>
        <taxon>Agaricomycetidae</taxon>
        <taxon>Agaricales</taxon>
        <taxon>Agaricineae</taxon>
        <taxon>Agaricaceae</taxon>
        <taxon>Agaricus</taxon>
    </lineage>
</organism>
<gene>
    <name evidence="2" type="ORF">AGABI1DRAFT_126584</name>
</gene>
<dbReference type="Proteomes" id="UP000008493">
    <property type="component" value="Unassembled WGS sequence"/>
</dbReference>
<reference evidence="3" key="1">
    <citation type="journal article" date="2012" name="Proc. Natl. Acad. Sci. U.S.A.">
        <title>Genome sequence of the button mushroom Agaricus bisporus reveals mechanisms governing adaptation to a humic-rich ecological niche.</title>
        <authorList>
            <person name="Morin E."/>
            <person name="Kohler A."/>
            <person name="Baker A.R."/>
            <person name="Foulongne-Oriol M."/>
            <person name="Lombard V."/>
            <person name="Nagy L.G."/>
            <person name="Ohm R.A."/>
            <person name="Patyshakuliyeva A."/>
            <person name="Brun A."/>
            <person name="Aerts A.L."/>
            <person name="Bailey A.M."/>
            <person name="Billette C."/>
            <person name="Coutinho P.M."/>
            <person name="Deakin G."/>
            <person name="Doddapaneni H."/>
            <person name="Floudas D."/>
            <person name="Grimwood J."/>
            <person name="Hilden K."/>
            <person name="Kuees U."/>
            <person name="LaButti K.M."/>
            <person name="Lapidus A."/>
            <person name="Lindquist E.A."/>
            <person name="Lucas S.M."/>
            <person name="Murat C."/>
            <person name="Riley R.W."/>
            <person name="Salamov A.A."/>
            <person name="Schmutz J."/>
            <person name="Subramanian V."/>
            <person name="Woesten H.A.B."/>
            <person name="Xu J."/>
            <person name="Eastwood D.C."/>
            <person name="Foster G.D."/>
            <person name="Sonnenberg A.S."/>
            <person name="Cullen D."/>
            <person name="de Vries R.P."/>
            <person name="Lundell T."/>
            <person name="Hibbett D.S."/>
            <person name="Henrissat B."/>
            <person name="Burton K.S."/>
            <person name="Kerrigan R.W."/>
            <person name="Challen M.P."/>
            <person name="Grigoriev I.V."/>
            <person name="Martin F."/>
        </authorList>
    </citation>
    <scope>NUCLEOTIDE SEQUENCE [LARGE SCALE GENOMIC DNA]</scope>
    <source>
        <strain evidence="3">JB137-S8 / ATCC MYA-4627 / FGSC 10392</strain>
    </source>
</reference>
<keyword evidence="1" id="KW-0732">Signal</keyword>
<feature type="signal peptide" evidence="1">
    <location>
        <begin position="1"/>
        <end position="30"/>
    </location>
</feature>
<feature type="chain" id="PRO_5003886767" evidence="1">
    <location>
        <begin position="31"/>
        <end position="74"/>
    </location>
</feature>
<dbReference type="RefSeq" id="XP_007327949.1">
    <property type="nucleotide sequence ID" value="XM_007327887.1"/>
</dbReference>
<dbReference type="EMBL" id="JH971387">
    <property type="protein sequence ID" value="EKM82255.1"/>
    <property type="molecule type" value="Genomic_DNA"/>
</dbReference>